<dbReference type="SMART" id="SM00299">
    <property type="entry name" value="CLH"/>
    <property type="match status" value="1"/>
</dbReference>
<dbReference type="GO" id="GO:0030897">
    <property type="term" value="C:HOPS complex"/>
    <property type="evidence" value="ECO:0007669"/>
    <property type="project" value="TreeGrafter"/>
</dbReference>
<dbReference type="FunCoup" id="A8P6F2">
    <property type="interactions" value="296"/>
</dbReference>
<dbReference type="GO" id="GO:0006623">
    <property type="term" value="P:protein targeting to vacuole"/>
    <property type="evidence" value="ECO:0007669"/>
    <property type="project" value="InterPro"/>
</dbReference>
<dbReference type="InterPro" id="IPR016902">
    <property type="entry name" value="Vps41"/>
</dbReference>
<dbReference type="EMBL" id="AACS02000005">
    <property type="protein sequence ID" value="EAU82714.2"/>
    <property type="molecule type" value="Genomic_DNA"/>
</dbReference>
<name>A8P6F2_COPC7</name>
<evidence type="ECO:0000256" key="1">
    <source>
        <dbReference type="ARBA" id="ARBA00009582"/>
    </source>
</evidence>
<dbReference type="PANTHER" id="PTHR12616:SF1">
    <property type="entry name" value="VACUOLAR PROTEIN SORTING-ASSOCIATED PROTEIN 41 HOMOLOG"/>
    <property type="match status" value="1"/>
</dbReference>
<evidence type="ECO:0000256" key="4">
    <source>
        <dbReference type="PROSITE-ProRule" id="PRU01006"/>
    </source>
</evidence>
<protein>
    <submittedName>
        <fullName evidence="7">Vacuolar protein sorting 41</fullName>
    </submittedName>
</protein>
<dbReference type="Gene3D" id="2.130.10.10">
    <property type="entry name" value="YVTN repeat-like/Quinoprotein amine dehydrogenase"/>
    <property type="match status" value="1"/>
</dbReference>
<evidence type="ECO:0000313" key="8">
    <source>
        <dbReference type="Proteomes" id="UP000001861"/>
    </source>
</evidence>
<dbReference type="InterPro" id="IPR000547">
    <property type="entry name" value="Clathrin_H-chain/VPS_repeat"/>
</dbReference>
<feature type="region of interest" description="Disordered" evidence="5">
    <location>
        <begin position="1077"/>
        <end position="1104"/>
    </location>
</feature>
<dbReference type="KEGG" id="cci:CC1G_08871"/>
<dbReference type="InterPro" id="IPR001680">
    <property type="entry name" value="WD40_rpt"/>
</dbReference>
<dbReference type="RefSeq" id="XP_001839145.2">
    <property type="nucleotide sequence ID" value="XM_001839093.2"/>
</dbReference>
<accession>A8P6F2</accession>
<evidence type="ECO:0000313" key="7">
    <source>
        <dbReference type="EMBL" id="EAU82714.2"/>
    </source>
</evidence>
<keyword evidence="2" id="KW-0813">Transport</keyword>
<dbReference type="InterPro" id="IPR057780">
    <property type="entry name" value="Beta-prop_Vps41"/>
</dbReference>
<dbReference type="Pfam" id="PF23556">
    <property type="entry name" value="TPR_Vps41"/>
    <property type="match status" value="2"/>
</dbReference>
<dbReference type="GeneID" id="6015752"/>
<feature type="repeat" description="CHCR" evidence="4">
    <location>
        <begin position="841"/>
        <end position="985"/>
    </location>
</feature>
<dbReference type="AlphaFoldDB" id="A8P6F2"/>
<feature type="region of interest" description="Disordered" evidence="5">
    <location>
        <begin position="1"/>
        <end position="63"/>
    </location>
</feature>
<dbReference type="FunFam" id="1.25.40.10:FF:000350">
    <property type="entry name" value="Vacuolar protein sorting-associated protein 41 homolog"/>
    <property type="match status" value="1"/>
</dbReference>
<dbReference type="GO" id="GO:0034058">
    <property type="term" value="P:endosomal vesicle fusion"/>
    <property type="evidence" value="ECO:0007669"/>
    <property type="project" value="InterPro"/>
</dbReference>
<evidence type="ECO:0000259" key="6">
    <source>
        <dbReference type="Pfam" id="PF23411"/>
    </source>
</evidence>
<dbReference type="PIRSF" id="PIRSF028921">
    <property type="entry name" value="VPS41"/>
    <property type="match status" value="1"/>
</dbReference>
<dbReference type="InterPro" id="IPR045111">
    <property type="entry name" value="Vps41/Vps8"/>
</dbReference>
<gene>
    <name evidence="7" type="ORF">CC1G_08871</name>
</gene>
<dbReference type="SMART" id="SM00320">
    <property type="entry name" value="WD40"/>
    <property type="match status" value="2"/>
</dbReference>
<dbReference type="PANTHER" id="PTHR12616">
    <property type="entry name" value="VACUOLAR PROTEIN SORTING VPS41"/>
    <property type="match status" value="1"/>
</dbReference>
<comment type="caution">
    <text evidence="7">The sequence shown here is derived from an EMBL/GenBank/DDBJ whole genome shotgun (WGS) entry which is preliminary data.</text>
</comment>
<dbReference type="OMA" id="PQLVWQD"/>
<dbReference type="Gene3D" id="1.25.40.10">
    <property type="entry name" value="Tetratricopeptide repeat domain"/>
    <property type="match status" value="1"/>
</dbReference>
<evidence type="ECO:0000256" key="2">
    <source>
        <dbReference type="ARBA" id="ARBA00022448"/>
    </source>
</evidence>
<proteinExistence type="inferred from homology"/>
<dbReference type="GO" id="GO:0009267">
    <property type="term" value="P:cellular response to starvation"/>
    <property type="evidence" value="ECO:0007669"/>
    <property type="project" value="TreeGrafter"/>
</dbReference>
<dbReference type="GO" id="GO:0005770">
    <property type="term" value="C:late endosome"/>
    <property type="evidence" value="ECO:0007669"/>
    <property type="project" value="TreeGrafter"/>
</dbReference>
<dbReference type="eggNOG" id="KOG2066">
    <property type="taxonomic scope" value="Eukaryota"/>
</dbReference>
<keyword evidence="8" id="KW-1185">Reference proteome</keyword>
<dbReference type="InterPro" id="IPR036322">
    <property type="entry name" value="WD40_repeat_dom_sf"/>
</dbReference>
<feature type="region of interest" description="Disordered" evidence="5">
    <location>
        <begin position="354"/>
        <end position="414"/>
    </location>
</feature>
<reference evidence="7 8" key="1">
    <citation type="journal article" date="2010" name="Proc. Natl. Acad. Sci. U.S.A.">
        <title>Insights into evolution of multicellular fungi from the assembled chromosomes of the mushroom Coprinopsis cinerea (Coprinus cinereus).</title>
        <authorList>
            <person name="Stajich J.E."/>
            <person name="Wilke S.K."/>
            <person name="Ahren D."/>
            <person name="Au C.H."/>
            <person name="Birren B.W."/>
            <person name="Borodovsky M."/>
            <person name="Burns C."/>
            <person name="Canback B."/>
            <person name="Casselton L.A."/>
            <person name="Cheng C.K."/>
            <person name="Deng J."/>
            <person name="Dietrich F.S."/>
            <person name="Fargo D.C."/>
            <person name="Farman M.L."/>
            <person name="Gathman A.C."/>
            <person name="Goldberg J."/>
            <person name="Guigo R."/>
            <person name="Hoegger P.J."/>
            <person name="Hooker J.B."/>
            <person name="Huggins A."/>
            <person name="James T.Y."/>
            <person name="Kamada T."/>
            <person name="Kilaru S."/>
            <person name="Kodira C."/>
            <person name="Kues U."/>
            <person name="Kupfer D."/>
            <person name="Kwan H.S."/>
            <person name="Lomsadze A."/>
            <person name="Li W."/>
            <person name="Lilly W.W."/>
            <person name="Ma L.J."/>
            <person name="Mackey A.J."/>
            <person name="Manning G."/>
            <person name="Martin F."/>
            <person name="Muraguchi H."/>
            <person name="Natvig D.O."/>
            <person name="Palmerini H."/>
            <person name="Ramesh M.A."/>
            <person name="Rehmeyer C.J."/>
            <person name="Roe B.A."/>
            <person name="Shenoy N."/>
            <person name="Stanke M."/>
            <person name="Ter-Hovhannisyan V."/>
            <person name="Tunlid A."/>
            <person name="Velagapudi R."/>
            <person name="Vision T.J."/>
            <person name="Zeng Q."/>
            <person name="Zolan M.E."/>
            <person name="Pukkila P.J."/>
        </authorList>
    </citation>
    <scope>NUCLEOTIDE SEQUENCE [LARGE SCALE GENOMIC DNA]</scope>
    <source>
        <strain evidence="8">Okayama-7 / 130 / ATCC MYA-4618 / FGSC 9003</strain>
    </source>
</reference>
<feature type="compositionally biased region" description="Polar residues" evidence="5">
    <location>
        <begin position="402"/>
        <end position="414"/>
    </location>
</feature>
<feature type="compositionally biased region" description="Basic and acidic residues" evidence="5">
    <location>
        <begin position="573"/>
        <end position="586"/>
    </location>
</feature>
<dbReference type="VEuPathDB" id="FungiDB:CC1G_08871"/>
<evidence type="ECO:0000256" key="5">
    <source>
        <dbReference type="SAM" id="MobiDB-lite"/>
    </source>
</evidence>
<dbReference type="PROSITE" id="PS50236">
    <property type="entry name" value="CHCR"/>
    <property type="match status" value="1"/>
</dbReference>
<sequence>MSNITGSEEEDDDDGDDDDDDESEEGDDESGEGSEDDDEDEDEDDDEDDDDEEEEPALKYSRIEGAVPDLLKKDSASAIAISGNRLIALGTHAGIVHIMDLTGKRLKSYKPHLASIVDIEFDETGDWVATASIDGQVHVRSVSLTAPASSEHYSFDLKRPMRTIALEPQFASKRSTRAFVCGGLAGNLIMYEKGWLGHRETIIASGEGPIWTVRWVGIGSGGSNGLIAWANDSGVKIYHPSSKSLLTYIDRAPNSPRSELFKPTLHWQDEGTLLIAWADFIKVVRIRARSPHLNSPPPSSNGSKETNLAPFTVEIQTVFQMDGCAVAGIAPHPMPSPSSSPFENMDYSRVLDDKFDRKSHHSRAPSTGTAKTFETESDDHRSTHSQRTKPGLPTNGAYLRASTPQRRSSMPIANSPPLTTFLLLTYIAPPSLLKPSPHDDEQIPTETTATKRSAAQRPELTIVSRSTGEELANDILGVRDFEKWGCNEYSLGIVRGEEDDLGTKPRPSQLGPHARNEDKERCYVVMSPRDLVLVRKRDLRDRVQWLVERAKWEEALKEVEKLEQMEAASGRHRTSDKDREGEENEDHLTVHSIGDKYMDYLVDEGEYDKAASLAPKVCGRGTGPDIEKRWDKWIWKFAERKQLHTIIPYVPTEAPRLDHLLYEMILGHFMARDLQALLKTIQTWPKEIYDISAVIVAVKAQLDKLEKGGPLPEHYDGVTRQEAVVLLMECLAELFTANRQPGKALPYFLRLRRPNVFELIRENNLFTDVQDQILLLVEFDHELMERRRKEREEKEKAKEVEAKDGGVKAKDYAAVASSKPAAPATPSHEGEVKQWQQSEAIQLLTNNIHSIPINRVVQQLQNKPYYLFLYLDALVEKDPHLVSAFADLQVRMYAEFAVSRLIDFLRTSTYYNLEKAYNVCKERDLVPEMVFLLGRMGNNKKALTLIIERLGDVERAIEFAKAQNDDDLWEDLLRYSETRPTFIRGLLENVGVEISPIRLIRRIRNGLEIPGLKEALIKILQDFHLQIELLEGCKTILEGDCAELAELLGRRQGGGLPLGVKSKCPVCMQPLLFHQHLIPPPPPQTTTSSLAPSKPKPDTPNADHQQQSSLALVFLCRHVVHASCAGGNLNHLPLPTDPVLRSVGYGSRGSEAGRAGSRGAGMSGIIAL</sequence>
<dbReference type="SUPFAM" id="SSF50978">
    <property type="entry name" value="WD40 repeat-like"/>
    <property type="match status" value="1"/>
</dbReference>
<feature type="region of interest" description="Disordered" evidence="5">
    <location>
        <begin position="1148"/>
        <end position="1168"/>
    </location>
</feature>
<dbReference type="STRING" id="240176.A8P6F2"/>
<feature type="region of interest" description="Disordered" evidence="5">
    <location>
        <begin position="433"/>
        <end position="456"/>
    </location>
</feature>
<dbReference type="HOGENOM" id="CLU_001285_2_0_1"/>
<dbReference type="InterPro" id="IPR011990">
    <property type="entry name" value="TPR-like_helical_dom_sf"/>
</dbReference>
<feature type="region of interest" description="Disordered" evidence="5">
    <location>
        <begin position="565"/>
        <end position="586"/>
    </location>
</feature>
<dbReference type="Proteomes" id="UP000001861">
    <property type="component" value="Unassembled WGS sequence"/>
</dbReference>
<dbReference type="InterPro" id="IPR015943">
    <property type="entry name" value="WD40/YVTN_repeat-like_dom_sf"/>
</dbReference>
<evidence type="ECO:0000256" key="3">
    <source>
        <dbReference type="ARBA" id="ARBA00022927"/>
    </source>
</evidence>
<dbReference type="InParanoid" id="A8P6F2"/>
<organism evidence="7 8">
    <name type="scientific">Coprinopsis cinerea (strain Okayama-7 / 130 / ATCC MYA-4618 / FGSC 9003)</name>
    <name type="common">Inky cap fungus</name>
    <name type="synonym">Hormographiella aspergillata</name>
    <dbReference type="NCBI Taxonomy" id="240176"/>
    <lineage>
        <taxon>Eukaryota</taxon>
        <taxon>Fungi</taxon>
        <taxon>Dikarya</taxon>
        <taxon>Basidiomycota</taxon>
        <taxon>Agaricomycotina</taxon>
        <taxon>Agaricomycetes</taxon>
        <taxon>Agaricomycetidae</taxon>
        <taxon>Agaricales</taxon>
        <taxon>Agaricineae</taxon>
        <taxon>Psathyrellaceae</taxon>
        <taxon>Coprinopsis</taxon>
    </lineage>
</organism>
<dbReference type="GO" id="GO:0016236">
    <property type="term" value="P:macroautophagy"/>
    <property type="evidence" value="ECO:0007669"/>
    <property type="project" value="TreeGrafter"/>
</dbReference>
<dbReference type="OrthoDB" id="244107at2759"/>
<comment type="similarity">
    <text evidence="1">Belongs to the VPS41 family.</text>
</comment>
<feature type="domain" description="Vps41 beta-propeller" evidence="6">
    <location>
        <begin position="58"/>
        <end position="331"/>
    </location>
</feature>
<dbReference type="Pfam" id="PF23411">
    <property type="entry name" value="Beta-prop_Vps41"/>
    <property type="match status" value="1"/>
</dbReference>
<feature type="compositionally biased region" description="Polar residues" evidence="5">
    <location>
        <begin position="444"/>
        <end position="453"/>
    </location>
</feature>
<feature type="compositionally biased region" description="Acidic residues" evidence="5">
    <location>
        <begin position="7"/>
        <end position="55"/>
    </location>
</feature>
<keyword evidence="3" id="KW-0653">Protein transport</keyword>